<evidence type="ECO:0000313" key="3">
    <source>
        <dbReference type="EMBL" id="KAA0053216.1"/>
    </source>
</evidence>
<name>A0A5D3BPD5_CUCMM</name>
<reference evidence="5 6" key="1">
    <citation type="submission" date="2019-08" db="EMBL/GenBank/DDBJ databases">
        <title>Draft genome sequences of two oriental melons (Cucumis melo L. var makuwa).</title>
        <authorList>
            <person name="Kwon S.-Y."/>
        </authorList>
    </citation>
    <scope>NUCLEOTIDE SEQUENCE [LARGE SCALE GENOMIC DNA]</scope>
    <source>
        <strain evidence="6">cv. Chang Bougi</strain>
        <strain evidence="5">cv. SW 3</strain>
        <tissue evidence="4">Leaf</tissue>
    </source>
</reference>
<evidence type="ECO:0000313" key="6">
    <source>
        <dbReference type="Proteomes" id="UP000321947"/>
    </source>
</evidence>
<dbReference type="Proteomes" id="UP000321947">
    <property type="component" value="Unassembled WGS sequence"/>
</dbReference>
<dbReference type="AlphaFoldDB" id="A0A5D3BPD5"/>
<evidence type="ECO:0000256" key="1">
    <source>
        <dbReference type="SAM" id="Coils"/>
    </source>
</evidence>
<sequence>MLMEDTFPVSFHKRVDVTPKYIELVKGDLQDFTDPTLTQFVKHQMLIVWKEFRGQNHRHFKKFDDPEQARANPPPKLRNREQSSINRTAKAKQPYNHNSDAKCFYNDNTRTLGVTSLFRKRLQMRIVKCWNSSPNLSQRILNYSIGTRYARSFWRELTHVREVNELKTRLEVVEEESNRKHKESARLIEAQARHMEEMRKMIEELSRTLRGP</sequence>
<comment type="caution">
    <text evidence="4">The sequence shown here is derived from an EMBL/GenBank/DDBJ whole genome shotgun (WGS) entry which is preliminary data.</text>
</comment>
<dbReference type="EMBL" id="SSTE01009679">
    <property type="protein sequence ID" value="KAA0053216.1"/>
    <property type="molecule type" value="Genomic_DNA"/>
</dbReference>
<proteinExistence type="predicted"/>
<dbReference type="Proteomes" id="UP000321393">
    <property type="component" value="Unassembled WGS sequence"/>
</dbReference>
<accession>A0A5D3BPD5</accession>
<protein>
    <submittedName>
        <fullName evidence="4">CACTA en-spm transposon protein</fullName>
    </submittedName>
</protein>
<evidence type="ECO:0000313" key="4">
    <source>
        <dbReference type="EMBL" id="TYK00126.1"/>
    </source>
</evidence>
<gene>
    <name evidence="4" type="ORF">E5676_scaffold2510G00090</name>
    <name evidence="3" type="ORF">E6C27_scaffold1192G00460</name>
</gene>
<organism evidence="4 6">
    <name type="scientific">Cucumis melo var. makuwa</name>
    <name type="common">Oriental melon</name>
    <dbReference type="NCBI Taxonomy" id="1194695"/>
    <lineage>
        <taxon>Eukaryota</taxon>
        <taxon>Viridiplantae</taxon>
        <taxon>Streptophyta</taxon>
        <taxon>Embryophyta</taxon>
        <taxon>Tracheophyta</taxon>
        <taxon>Spermatophyta</taxon>
        <taxon>Magnoliopsida</taxon>
        <taxon>eudicotyledons</taxon>
        <taxon>Gunneridae</taxon>
        <taxon>Pentapetalae</taxon>
        <taxon>rosids</taxon>
        <taxon>fabids</taxon>
        <taxon>Cucurbitales</taxon>
        <taxon>Cucurbitaceae</taxon>
        <taxon>Benincaseae</taxon>
        <taxon>Cucumis</taxon>
    </lineage>
</organism>
<keyword evidence="1" id="KW-0175">Coiled coil</keyword>
<feature type="coiled-coil region" evidence="1">
    <location>
        <begin position="163"/>
        <end position="208"/>
    </location>
</feature>
<evidence type="ECO:0000256" key="2">
    <source>
        <dbReference type="SAM" id="MobiDB-lite"/>
    </source>
</evidence>
<evidence type="ECO:0000313" key="5">
    <source>
        <dbReference type="Proteomes" id="UP000321393"/>
    </source>
</evidence>
<feature type="region of interest" description="Disordered" evidence="2">
    <location>
        <begin position="60"/>
        <end position="93"/>
    </location>
</feature>
<dbReference type="EMBL" id="SSTD01017200">
    <property type="protein sequence ID" value="TYK00126.1"/>
    <property type="molecule type" value="Genomic_DNA"/>
</dbReference>